<keyword evidence="3 8" id="KW-0813">Transport</keyword>
<dbReference type="PANTHER" id="PTHR30413">
    <property type="entry name" value="INNER MEMBRANE TRANSPORT PERMEASE"/>
    <property type="match status" value="1"/>
</dbReference>
<dbReference type="OrthoDB" id="9786910at2"/>
<reference evidence="12" key="2">
    <citation type="submission" date="2016-10" db="EMBL/GenBank/DDBJ databases">
        <authorList>
            <person name="Varghese N."/>
            <person name="Submissions S."/>
        </authorList>
    </citation>
    <scope>NUCLEOTIDE SEQUENCE [LARGE SCALE GENOMIC DNA]</scope>
    <source>
        <strain evidence="12">DSM 1551</strain>
    </source>
</reference>
<evidence type="ECO:0000313" key="12">
    <source>
        <dbReference type="Proteomes" id="UP000198558"/>
    </source>
</evidence>
<feature type="transmembrane region" description="Helical" evidence="8">
    <location>
        <begin position="245"/>
        <end position="263"/>
    </location>
</feature>
<comment type="similarity">
    <text evidence="2 8">Belongs to the ABC-2 integral membrane protein family.</text>
</comment>
<evidence type="ECO:0000256" key="7">
    <source>
        <dbReference type="ARBA" id="ARBA00023136"/>
    </source>
</evidence>
<keyword evidence="5 8" id="KW-0812">Transmembrane</keyword>
<accession>A0A1I0DUZ6</accession>
<dbReference type="Pfam" id="PF01061">
    <property type="entry name" value="ABC2_membrane"/>
    <property type="match status" value="1"/>
</dbReference>
<dbReference type="GO" id="GO:0005886">
    <property type="term" value="C:plasma membrane"/>
    <property type="evidence" value="ECO:0007669"/>
    <property type="project" value="UniProtKB-SubCell"/>
</dbReference>
<feature type="transmembrane region" description="Helical" evidence="8">
    <location>
        <begin position="149"/>
        <end position="173"/>
    </location>
</feature>
<reference evidence="11" key="1">
    <citation type="submission" date="2016-10" db="EMBL/GenBank/DDBJ databases">
        <authorList>
            <person name="de Groot N.N."/>
        </authorList>
    </citation>
    <scope>NUCLEOTIDE SEQUENCE [LARGE SCALE GENOMIC DNA]</scope>
    <source>
        <strain evidence="11">DSM 1551</strain>
    </source>
</reference>
<name>A0A1I0DUZ6_9FIRM</name>
<evidence type="ECO:0000259" key="9">
    <source>
        <dbReference type="PROSITE" id="PS51012"/>
    </source>
</evidence>
<evidence type="ECO:0000256" key="5">
    <source>
        <dbReference type="ARBA" id="ARBA00022692"/>
    </source>
</evidence>
<evidence type="ECO:0000256" key="8">
    <source>
        <dbReference type="RuleBase" id="RU361157"/>
    </source>
</evidence>
<dbReference type="Proteomes" id="UP000198558">
    <property type="component" value="Unassembled WGS sequence"/>
</dbReference>
<dbReference type="RefSeq" id="WP_092353106.1">
    <property type="nucleotide sequence ID" value="NZ_BLMI01000055.1"/>
</dbReference>
<dbReference type="PROSITE" id="PS51012">
    <property type="entry name" value="ABC_TM2"/>
    <property type="match status" value="1"/>
</dbReference>
<organism evidence="11 12">
    <name type="scientific">Thomasclavelia cocleata</name>
    <dbReference type="NCBI Taxonomy" id="69824"/>
    <lineage>
        <taxon>Bacteria</taxon>
        <taxon>Bacillati</taxon>
        <taxon>Bacillota</taxon>
        <taxon>Erysipelotrichia</taxon>
        <taxon>Erysipelotrichales</taxon>
        <taxon>Coprobacillaceae</taxon>
        <taxon>Thomasclavelia</taxon>
    </lineage>
</organism>
<protein>
    <recommendedName>
        <fullName evidence="8">Transport permease protein</fullName>
    </recommendedName>
</protein>
<feature type="transmembrane region" description="Helical" evidence="8">
    <location>
        <begin position="121"/>
        <end position="143"/>
    </location>
</feature>
<keyword evidence="4 8" id="KW-1003">Cell membrane</keyword>
<dbReference type="GeneID" id="78288014"/>
<feature type="transmembrane region" description="Helical" evidence="8">
    <location>
        <begin position="71"/>
        <end position="96"/>
    </location>
</feature>
<evidence type="ECO:0000256" key="1">
    <source>
        <dbReference type="ARBA" id="ARBA00004651"/>
    </source>
</evidence>
<evidence type="ECO:0000313" key="10">
    <source>
        <dbReference type="EMBL" id="GFI40486.1"/>
    </source>
</evidence>
<keyword evidence="7 8" id="KW-0472">Membrane</keyword>
<evidence type="ECO:0000256" key="6">
    <source>
        <dbReference type="ARBA" id="ARBA00022989"/>
    </source>
</evidence>
<dbReference type="PANTHER" id="PTHR30413:SF10">
    <property type="entry name" value="CAPSULE POLYSACCHARIDE EXPORT INNER-MEMBRANE PROTEIN CTRC"/>
    <property type="match status" value="1"/>
</dbReference>
<keyword evidence="12" id="KW-1185">Reference proteome</keyword>
<dbReference type="AlphaFoldDB" id="A0A1I0DUZ6"/>
<feature type="transmembrane region" description="Helical" evidence="8">
    <location>
        <begin position="180"/>
        <end position="199"/>
    </location>
</feature>
<dbReference type="EMBL" id="FOIN01000008">
    <property type="protein sequence ID" value="SET36302.1"/>
    <property type="molecule type" value="Genomic_DNA"/>
</dbReference>
<gene>
    <name evidence="10" type="primary">tagG_1</name>
    <name evidence="10" type="ORF">IMSAGC017_00519</name>
    <name evidence="11" type="ORF">SAMN04489758_10810</name>
</gene>
<keyword evidence="6 8" id="KW-1133">Transmembrane helix</keyword>
<comment type="subcellular location">
    <subcellularLocation>
        <location evidence="1 8">Cell membrane</location>
        <topology evidence="1 8">Multi-pass membrane protein</topology>
    </subcellularLocation>
</comment>
<evidence type="ECO:0000256" key="2">
    <source>
        <dbReference type="ARBA" id="ARBA00007783"/>
    </source>
</evidence>
<evidence type="ECO:0000313" key="13">
    <source>
        <dbReference type="Proteomes" id="UP000490821"/>
    </source>
</evidence>
<dbReference type="Proteomes" id="UP000490821">
    <property type="component" value="Unassembled WGS sequence"/>
</dbReference>
<evidence type="ECO:0000313" key="11">
    <source>
        <dbReference type="EMBL" id="SET36302.1"/>
    </source>
</evidence>
<proteinExistence type="inferred from homology"/>
<reference evidence="10 13" key="3">
    <citation type="journal article" date="2020" name="Microbiome">
        <title>Single-cell genomics of uncultured bacteria reveals dietary fiber responders in the mouse gut microbiota.</title>
        <authorList>
            <person name="Chijiiwa R."/>
            <person name="Hosokawa M."/>
            <person name="Kogawa M."/>
            <person name="Nishikawa Y."/>
            <person name="Ide K."/>
            <person name="Sakanashi C."/>
            <person name="Takahashi K."/>
            <person name="Takeyama H."/>
        </authorList>
    </citation>
    <scope>NUCLEOTIDE SEQUENCE [LARGE SCALE GENOMIC DNA]</scope>
    <source>
        <strain evidence="10">IMSAGC_017</strain>
    </source>
</reference>
<dbReference type="InterPro" id="IPR013525">
    <property type="entry name" value="ABC2_TM"/>
</dbReference>
<dbReference type="InterPro" id="IPR047817">
    <property type="entry name" value="ABC2_TM_bact-type"/>
</dbReference>
<dbReference type="GO" id="GO:0015920">
    <property type="term" value="P:lipopolysaccharide transport"/>
    <property type="evidence" value="ECO:0007669"/>
    <property type="project" value="TreeGrafter"/>
</dbReference>
<evidence type="ECO:0000256" key="3">
    <source>
        <dbReference type="ARBA" id="ARBA00022448"/>
    </source>
</evidence>
<dbReference type="EMBL" id="BLMI01000055">
    <property type="protein sequence ID" value="GFI40486.1"/>
    <property type="molecule type" value="Genomic_DNA"/>
</dbReference>
<feature type="transmembrane region" description="Helical" evidence="8">
    <location>
        <begin position="38"/>
        <end position="59"/>
    </location>
</feature>
<dbReference type="GO" id="GO:0140359">
    <property type="term" value="F:ABC-type transporter activity"/>
    <property type="evidence" value="ECO:0007669"/>
    <property type="project" value="InterPro"/>
</dbReference>
<evidence type="ECO:0000256" key="4">
    <source>
        <dbReference type="ARBA" id="ARBA00022475"/>
    </source>
</evidence>
<feature type="domain" description="ABC transmembrane type-2" evidence="9">
    <location>
        <begin position="36"/>
        <end position="265"/>
    </location>
</feature>
<sequence length="273" mass="31905">MLKSIKYVLKENFSNLFRIYSISKYELLSDMRDSRLGIFWNFANPAIQILTYYFVFGVVMDRKAVNGIPFIQWMLAGMVVWFFINPCITQGANAIFSKTSVITKMKFPVSVLPATVVLKELFNHVCILLLMIIFYCTQGVYPAIEWLGIIYYCFAACCFAVSLAMITSVLNMIARDTRKLILACMRLILYLTPILWPISTLAKDGAFFTFIRFIMKVNPIYYIVCGYRDCFLYHYGFMHYWKQMLAFWGITGVLFVVGCYMMYKFKHKFIDMI</sequence>